<comment type="caution">
    <text evidence="2">The sequence shown here is derived from an EMBL/GenBank/DDBJ whole genome shotgun (WGS) entry which is preliminary data.</text>
</comment>
<organism evidence="2 3">
    <name type="scientific">Parasponia andersonii</name>
    <name type="common">Sponia andersonii</name>
    <dbReference type="NCBI Taxonomy" id="3476"/>
    <lineage>
        <taxon>Eukaryota</taxon>
        <taxon>Viridiplantae</taxon>
        <taxon>Streptophyta</taxon>
        <taxon>Embryophyta</taxon>
        <taxon>Tracheophyta</taxon>
        <taxon>Spermatophyta</taxon>
        <taxon>Magnoliopsida</taxon>
        <taxon>eudicotyledons</taxon>
        <taxon>Gunneridae</taxon>
        <taxon>Pentapetalae</taxon>
        <taxon>rosids</taxon>
        <taxon>fabids</taxon>
        <taxon>Rosales</taxon>
        <taxon>Cannabaceae</taxon>
        <taxon>Parasponia</taxon>
    </lineage>
</organism>
<evidence type="ECO:0000313" key="3">
    <source>
        <dbReference type="Proteomes" id="UP000237105"/>
    </source>
</evidence>
<feature type="region of interest" description="Disordered" evidence="1">
    <location>
        <begin position="1"/>
        <end position="26"/>
    </location>
</feature>
<feature type="region of interest" description="Disordered" evidence="1">
    <location>
        <begin position="49"/>
        <end position="74"/>
    </location>
</feature>
<dbReference type="AlphaFoldDB" id="A0A2P5CYM2"/>
<keyword evidence="3" id="KW-1185">Reference proteome</keyword>
<feature type="non-terminal residue" evidence="2">
    <location>
        <position position="1"/>
    </location>
</feature>
<reference evidence="3" key="1">
    <citation type="submission" date="2016-06" db="EMBL/GenBank/DDBJ databases">
        <title>Parallel loss of symbiosis genes in relatives of nitrogen-fixing non-legume Parasponia.</title>
        <authorList>
            <person name="Van Velzen R."/>
            <person name="Holmer R."/>
            <person name="Bu F."/>
            <person name="Rutten L."/>
            <person name="Van Zeijl A."/>
            <person name="Liu W."/>
            <person name="Santuari L."/>
            <person name="Cao Q."/>
            <person name="Sharma T."/>
            <person name="Shen D."/>
            <person name="Roswanjaya Y."/>
            <person name="Wardhani T."/>
            <person name="Kalhor M.S."/>
            <person name="Jansen J."/>
            <person name="Van den Hoogen J."/>
            <person name="Gungor B."/>
            <person name="Hartog M."/>
            <person name="Hontelez J."/>
            <person name="Verver J."/>
            <person name="Yang W.-C."/>
            <person name="Schijlen E."/>
            <person name="Repin R."/>
            <person name="Schilthuizen M."/>
            <person name="Schranz E."/>
            <person name="Heidstra R."/>
            <person name="Miyata K."/>
            <person name="Fedorova E."/>
            <person name="Kohlen W."/>
            <person name="Bisseling T."/>
            <person name="Smit S."/>
            <person name="Geurts R."/>
        </authorList>
    </citation>
    <scope>NUCLEOTIDE SEQUENCE [LARGE SCALE GENOMIC DNA]</scope>
    <source>
        <strain evidence="3">cv. WU1-14</strain>
    </source>
</reference>
<accession>A0A2P5CYM2</accession>
<proteinExistence type="predicted"/>
<evidence type="ECO:0000256" key="1">
    <source>
        <dbReference type="SAM" id="MobiDB-lite"/>
    </source>
</evidence>
<protein>
    <submittedName>
        <fullName evidence="2">Uncharacterized protein</fullName>
    </submittedName>
</protein>
<evidence type="ECO:0000313" key="2">
    <source>
        <dbReference type="EMBL" id="PON66150.1"/>
    </source>
</evidence>
<dbReference type="EMBL" id="JXTB01000082">
    <property type="protein sequence ID" value="PON66150.1"/>
    <property type="molecule type" value="Genomic_DNA"/>
</dbReference>
<dbReference type="Proteomes" id="UP000237105">
    <property type="component" value="Unassembled WGS sequence"/>
</dbReference>
<sequence>SGGGKGREEGFNEIGSRNGHICKGARGKRPWQGLLKKIKNWYETLGQRGGPAPKAYAIPRSGRPIGPSLDLQLQ</sequence>
<feature type="compositionally biased region" description="Basic and acidic residues" evidence="1">
    <location>
        <begin position="1"/>
        <end position="10"/>
    </location>
</feature>
<name>A0A2P5CYM2_PARAD</name>
<gene>
    <name evidence="2" type="ORF">PanWU01x14_112010</name>
</gene>